<organism evidence="1 2">
    <name type="scientific">Parahaliea mediterranea</name>
    <dbReference type="NCBI Taxonomy" id="651086"/>
    <lineage>
        <taxon>Bacteria</taxon>
        <taxon>Pseudomonadati</taxon>
        <taxon>Pseudomonadota</taxon>
        <taxon>Gammaproteobacteria</taxon>
        <taxon>Cellvibrionales</taxon>
        <taxon>Halieaceae</taxon>
        <taxon>Parahaliea</taxon>
    </lineage>
</organism>
<keyword evidence="2" id="KW-1185">Reference proteome</keyword>
<comment type="caution">
    <text evidence="1">The sequence shown here is derived from an EMBL/GenBank/DDBJ whole genome shotgun (WGS) entry which is preliminary data.</text>
</comment>
<dbReference type="AlphaFoldDB" id="A0A939DHT1"/>
<dbReference type="EMBL" id="JAFKCZ010000012">
    <property type="protein sequence ID" value="MBN7798101.1"/>
    <property type="molecule type" value="Genomic_DNA"/>
</dbReference>
<evidence type="ECO:0000313" key="2">
    <source>
        <dbReference type="Proteomes" id="UP000664303"/>
    </source>
</evidence>
<dbReference type="SUPFAM" id="SSF55729">
    <property type="entry name" value="Acyl-CoA N-acyltransferases (Nat)"/>
    <property type="match status" value="1"/>
</dbReference>
<sequence length="236" mass="25980">MYTQLSTAAPAASPAPPAPGIVRWQLPELRVYSGGEDGCGVLSRYITQVFDSAYGARIGEFMPLLVGLFEDGMPVASLGLRRASGQTLFCERYLDQPVEYYARTLFGDDGDRGRIMELGNLAVTRSGYSMILYLVTMAALREARVDYLLFAANRSVRRSLKRCGFTPQGIDVARAERLPDGGAQWGSYYASDPMVMLADIELTARQAATRAEMVACLEHYAGSIRELAEKIQLVRE</sequence>
<name>A0A939DHT1_9GAMM</name>
<dbReference type="RefSeq" id="WP_206561547.1">
    <property type="nucleotide sequence ID" value="NZ_JAFKCZ010000012.1"/>
</dbReference>
<dbReference type="InterPro" id="IPR022050">
    <property type="entry name" value="T_hemolysin"/>
</dbReference>
<protein>
    <submittedName>
        <fullName evidence="1">Thermostable hemolysin</fullName>
    </submittedName>
</protein>
<accession>A0A939DHT1</accession>
<dbReference type="Proteomes" id="UP000664303">
    <property type="component" value="Unassembled WGS sequence"/>
</dbReference>
<dbReference type="Pfam" id="PF12261">
    <property type="entry name" value="T_hemolysin"/>
    <property type="match status" value="1"/>
</dbReference>
<gene>
    <name evidence="1" type="ORF">JYP50_15940</name>
</gene>
<evidence type="ECO:0000313" key="1">
    <source>
        <dbReference type="EMBL" id="MBN7798101.1"/>
    </source>
</evidence>
<reference evidence="1" key="1">
    <citation type="submission" date="2021-02" db="EMBL/GenBank/DDBJ databases">
        <title>PHA producing bacteria isolated from coastal sediment in Guangdong, Shenzhen.</title>
        <authorList>
            <person name="Zheng W."/>
            <person name="Yu S."/>
            <person name="Huang Y."/>
        </authorList>
    </citation>
    <scope>NUCLEOTIDE SEQUENCE</scope>
    <source>
        <strain evidence="1">TN14-10</strain>
    </source>
</reference>
<dbReference type="InterPro" id="IPR016181">
    <property type="entry name" value="Acyl_CoA_acyltransferase"/>
</dbReference>
<proteinExistence type="predicted"/>